<dbReference type="HOGENOM" id="CLU_2961933_0_0_1"/>
<gene>
    <name evidence="1" type="ORF">PTT_15094</name>
</gene>
<evidence type="ECO:0000313" key="2">
    <source>
        <dbReference type="Proteomes" id="UP000001067"/>
    </source>
</evidence>
<dbReference type="EMBL" id="GL536094">
    <property type="protein sequence ID" value="EFQ88844.1"/>
    <property type="molecule type" value="Genomic_DNA"/>
</dbReference>
<organism evidence="2">
    <name type="scientific">Pyrenophora teres f. teres (strain 0-1)</name>
    <name type="common">Barley net blotch fungus</name>
    <name type="synonym">Drechslera teres f. teres</name>
    <dbReference type="NCBI Taxonomy" id="861557"/>
    <lineage>
        <taxon>Eukaryota</taxon>
        <taxon>Fungi</taxon>
        <taxon>Dikarya</taxon>
        <taxon>Ascomycota</taxon>
        <taxon>Pezizomycotina</taxon>
        <taxon>Dothideomycetes</taxon>
        <taxon>Pleosporomycetidae</taxon>
        <taxon>Pleosporales</taxon>
        <taxon>Pleosporineae</taxon>
        <taxon>Pleosporaceae</taxon>
        <taxon>Pyrenophora</taxon>
    </lineage>
</organism>
<dbReference type="KEGG" id="pte:PTT_15094"/>
<dbReference type="AlphaFoldDB" id="E3RZK5"/>
<dbReference type="Proteomes" id="UP000001067">
    <property type="component" value="Unassembled WGS sequence"/>
</dbReference>
<accession>E3RZK5</accession>
<proteinExistence type="predicted"/>
<protein>
    <submittedName>
        <fullName evidence="1">Uncharacterized protein</fullName>
    </submittedName>
</protein>
<name>E3RZK5_PYRTT</name>
<evidence type="ECO:0000313" key="1">
    <source>
        <dbReference type="EMBL" id="EFQ88844.1"/>
    </source>
</evidence>
<sequence>MLSQPLIRRNTDDRLRNDLRIERPEEDVRMDYLRKSARNATIRKHVYDAVKLDTSAETT</sequence>
<keyword evidence="2" id="KW-1185">Reference proteome</keyword>
<reference evidence="1 2" key="1">
    <citation type="journal article" date="2010" name="Genome Biol.">
        <title>A first genome assembly of the barley fungal pathogen Pyrenophora teres f. teres.</title>
        <authorList>
            <person name="Ellwood S.R."/>
            <person name="Liu Z."/>
            <person name="Syme R.A."/>
            <person name="Lai Z."/>
            <person name="Hane J.K."/>
            <person name="Keiper F."/>
            <person name="Moffat C.S."/>
            <person name="Oliver R.P."/>
            <person name="Friesen T.L."/>
        </authorList>
    </citation>
    <scope>NUCLEOTIDE SEQUENCE [LARGE SCALE GENOMIC DNA]</scope>
    <source>
        <strain evidence="1 2">0-1</strain>
    </source>
</reference>